<dbReference type="HOGENOM" id="CLU_650060_0_0_0"/>
<dbReference type="EMBL" id="CP002193">
    <property type="protein sequence ID" value="AFD27508.1"/>
    <property type="molecule type" value="Genomic_DNA"/>
</dbReference>
<name>H8H1W1_DEIGI</name>
<geneLocation type="plasmid" evidence="2 3">
    <name>P2</name>
</geneLocation>
<evidence type="ECO:0000313" key="3">
    <source>
        <dbReference type="Proteomes" id="UP000007575"/>
    </source>
</evidence>
<proteinExistence type="predicted"/>
<feature type="region of interest" description="Disordered" evidence="1">
    <location>
        <begin position="297"/>
        <end position="317"/>
    </location>
</feature>
<dbReference type="KEGG" id="dgo:DGo_PB0239"/>
<keyword evidence="2" id="KW-0614">Plasmid</keyword>
<evidence type="ECO:0000256" key="1">
    <source>
        <dbReference type="SAM" id="MobiDB-lite"/>
    </source>
</evidence>
<organism evidence="2 3">
    <name type="scientific">Deinococcus gobiensis (strain DSM 21396 / JCM 16679 / CGMCC 1.7299 / I-0)</name>
    <dbReference type="NCBI Taxonomy" id="745776"/>
    <lineage>
        <taxon>Bacteria</taxon>
        <taxon>Thermotogati</taxon>
        <taxon>Deinococcota</taxon>
        <taxon>Deinococci</taxon>
        <taxon>Deinococcales</taxon>
        <taxon>Deinococcaceae</taxon>
        <taxon>Deinococcus</taxon>
    </lineage>
</organism>
<dbReference type="Proteomes" id="UP000007575">
    <property type="component" value="Plasmid P2"/>
</dbReference>
<protein>
    <submittedName>
        <fullName evidence="2">Uncharacterized protein</fullName>
    </submittedName>
</protein>
<gene>
    <name evidence="2" type="ordered locus">DGo_PB0239</name>
</gene>
<evidence type="ECO:0000313" key="2">
    <source>
        <dbReference type="EMBL" id="AFD27508.1"/>
    </source>
</evidence>
<keyword evidence="3" id="KW-1185">Reference proteome</keyword>
<dbReference type="AlphaFoldDB" id="H8H1W1"/>
<accession>H8H1W1</accession>
<feature type="region of interest" description="Disordered" evidence="1">
    <location>
        <begin position="144"/>
        <end position="171"/>
    </location>
</feature>
<feature type="compositionally biased region" description="Basic and acidic residues" evidence="1">
    <location>
        <begin position="147"/>
        <end position="165"/>
    </location>
</feature>
<reference evidence="2 3" key="1">
    <citation type="journal article" date="2012" name="PLoS ONE">
        <title>Genome sequence and transcriptome analysis of the radioresistant bacterium Deinococcus gobiensis: insights into the extreme environmental adaptations.</title>
        <authorList>
            <person name="Yuan M."/>
            <person name="Chen M."/>
            <person name="Zhang W."/>
            <person name="Lu W."/>
            <person name="Wang J."/>
            <person name="Yang M."/>
            <person name="Zhao P."/>
            <person name="Tang R."/>
            <person name="Li X."/>
            <person name="Hao Y."/>
            <person name="Zhou Z."/>
            <person name="Zhan Y."/>
            <person name="Yu H."/>
            <person name="Teng C."/>
            <person name="Yan Y."/>
            <person name="Ping S."/>
            <person name="Wang Y."/>
            <person name="Lin M."/>
        </authorList>
    </citation>
    <scope>NUCLEOTIDE SEQUENCE [LARGE SCALE GENOMIC DNA]</scope>
    <source>
        <strain evidence="3">DSM 21396 / JCM 16679 / CGMCC 1.7299 / I-0</strain>
        <plasmid evidence="2">P2</plasmid>
    </source>
</reference>
<sequence length="422" mass="46017">MPGTAVKGCGDRSGASSALAAAHDKRLSRRFRPGLRAGRAHERRRRCCTSGVLGPRHLEGRSGCCWSGRRSLDNGRPRRGSAGRATHDRCPRCWGRSRCGASCLTSPADQCCPGRCSTGCRPTCGTREGSRRASGRWRCRRQGARRRSGEGDDRSCALTGDDRGGRGPGRQGDGRCYGCGRDTNRLDRGLRRRTRRRGCWSGRNRRRRAVGGGVIGRCRRGCSLSGLDGCRRGLRGRSARAAAIRNDRFGCGRVLGALGDATGLGSRRHPRRRCVRRGGRGRGPGGGRRTAFVLRNEGRDQQERAEETYPANAERDGANLLGPPDALSLGLVHPRIEEALDTRTGALAEEFTRLLFILIGNGSVDLSCQFWLLLTDARQEGIELRRFRFRELKGRIKLCETGFEGGTGIRAIGHASACVRLG</sequence>